<dbReference type="Gene3D" id="1.20.120.450">
    <property type="entry name" value="dinb family like domain"/>
    <property type="match status" value="1"/>
</dbReference>
<sequence>MTDNNTARRNEPPLAGTEAQTLAGSLDRQRATFAWKTAGLDAEALAVRLGSSAITLGGLIKHLAGVEDIYFSWRLSGRDPGAPWNTVDWENDRDWDWRTAANDSPEDLYRLWNDAAARSRISLAEALDNGGLDQLLPAAGGEVGSLRRMLIDLIEEYARHVGHADLIRESIDGLVGEDPPTET</sequence>
<organism evidence="1 2">
    <name type="scientific">Arthrobacter gengyunqii</name>
    <dbReference type="NCBI Taxonomy" id="2886940"/>
    <lineage>
        <taxon>Bacteria</taxon>
        <taxon>Bacillati</taxon>
        <taxon>Actinomycetota</taxon>
        <taxon>Actinomycetes</taxon>
        <taxon>Micrococcales</taxon>
        <taxon>Micrococcaceae</taxon>
        <taxon>Arthrobacter</taxon>
    </lineage>
</organism>
<accession>A0A9X1M3S7</accession>
<dbReference type="Proteomes" id="UP001139264">
    <property type="component" value="Unassembled WGS sequence"/>
</dbReference>
<dbReference type="Pfam" id="PF04978">
    <property type="entry name" value="MST"/>
    <property type="match status" value="1"/>
</dbReference>
<evidence type="ECO:0000313" key="2">
    <source>
        <dbReference type="Proteomes" id="UP001139264"/>
    </source>
</evidence>
<evidence type="ECO:0000313" key="1">
    <source>
        <dbReference type="EMBL" id="MCC3270067.1"/>
    </source>
</evidence>
<gene>
    <name evidence="1" type="ORF">LJ751_12010</name>
</gene>
<protein>
    <submittedName>
        <fullName evidence="1">DinB family protein</fullName>
    </submittedName>
</protein>
<comment type="caution">
    <text evidence="1">The sequence shown here is derived from an EMBL/GenBank/DDBJ whole genome shotgun (WGS) entry which is preliminary data.</text>
</comment>
<dbReference type="EMBL" id="JAJFZP010000009">
    <property type="protein sequence ID" value="MCC3270067.1"/>
    <property type="molecule type" value="Genomic_DNA"/>
</dbReference>
<proteinExistence type="predicted"/>
<name>A0A9X1M3S7_9MICC</name>
<dbReference type="AlphaFoldDB" id="A0A9X1M3S7"/>
<dbReference type="RefSeq" id="WP_227908337.1">
    <property type="nucleotide sequence ID" value="NZ_CP095461.1"/>
</dbReference>
<dbReference type="SUPFAM" id="SSF109854">
    <property type="entry name" value="DinB/YfiT-like putative metalloenzymes"/>
    <property type="match status" value="1"/>
</dbReference>
<dbReference type="InterPro" id="IPR034660">
    <property type="entry name" value="DinB/YfiT-like"/>
</dbReference>
<reference evidence="1" key="1">
    <citation type="submission" date="2021-10" db="EMBL/GenBank/DDBJ databases">
        <title>Novel species in genus Arthrobacter.</title>
        <authorList>
            <person name="Liu Y."/>
        </authorList>
    </citation>
    <scope>NUCLEOTIDE SEQUENCE</scope>
    <source>
        <strain evidence="1">Zg-Y809</strain>
    </source>
</reference>
<dbReference type="InterPro" id="IPR007061">
    <property type="entry name" value="MST-like"/>
</dbReference>